<evidence type="ECO:0000313" key="3">
    <source>
        <dbReference type="Proteomes" id="UP001165121"/>
    </source>
</evidence>
<feature type="region of interest" description="Disordered" evidence="1">
    <location>
        <begin position="1"/>
        <end position="105"/>
    </location>
</feature>
<comment type="caution">
    <text evidence="2">The sequence shown here is derived from an EMBL/GenBank/DDBJ whole genome shotgun (WGS) entry which is preliminary data.</text>
</comment>
<evidence type="ECO:0000256" key="1">
    <source>
        <dbReference type="SAM" id="MobiDB-lite"/>
    </source>
</evidence>
<dbReference type="AlphaFoldDB" id="A0A9W6YMD1"/>
<reference evidence="2" key="1">
    <citation type="submission" date="2023-04" db="EMBL/GenBank/DDBJ databases">
        <title>Phytophthora fragariaefolia NBRC 109709.</title>
        <authorList>
            <person name="Ichikawa N."/>
            <person name="Sato H."/>
            <person name="Tonouchi N."/>
        </authorList>
    </citation>
    <scope>NUCLEOTIDE SEQUENCE</scope>
    <source>
        <strain evidence="2">NBRC 109709</strain>
    </source>
</reference>
<accession>A0A9W6YMD1</accession>
<protein>
    <submittedName>
        <fullName evidence="2">Unnamed protein product</fullName>
    </submittedName>
</protein>
<feature type="compositionally biased region" description="Low complexity" evidence="1">
    <location>
        <begin position="1"/>
        <end position="12"/>
    </location>
</feature>
<dbReference type="Proteomes" id="UP001165121">
    <property type="component" value="Unassembled WGS sequence"/>
</dbReference>
<proteinExistence type="predicted"/>
<feature type="compositionally biased region" description="Basic and acidic residues" evidence="1">
    <location>
        <begin position="13"/>
        <end position="29"/>
    </location>
</feature>
<feature type="compositionally biased region" description="Acidic residues" evidence="1">
    <location>
        <begin position="94"/>
        <end position="105"/>
    </location>
</feature>
<organism evidence="2 3">
    <name type="scientific">Phytophthora fragariaefolia</name>
    <dbReference type="NCBI Taxonomy" id="1490495"/>
    <lineage>
        <taxon>Eukaryota</taxon>
        <taxon>Sar</taxon>
        <taxon>Stramenopiles</taxon>
        <taxon>Oomycota</taxon>
        <taxon>Peronosporomycetes</taxon>
        <taxon>Peronosporales</taxon>
        <taxon>Peronosporaceae</taxon>
        <taxon>Phytophthora</taxon>
    </lineage>
</organism>
<keyword evidence="3" id="KW-1185">Reference proteome</keyword>
<gene>
    <name evidence="2" type="ORF">Pfra01_002945300</name>
</gene>
<dbReference type="OrthoDB" id="126371at2759"/>
<name>A0A9W6YMD1_9STRA</name>
<evidence type="ECO:0000313" key="2">
    <source>
        <dbReference type="EMBL" id="GMG15447.1"/>
    </source>
</evidence>
<feature type="compositionally biased region" description="Basic and acidic residues" evidence="1">
    <location>
        <begin position="58"/>
        <end position="77"/>
    </location>
</feature>
<sequence>MVRVPGSSSGSGSHREPTNQEDTKVKAEPEIEASMEGKSPPTPLNEAGFADRQNAGRSSDDVKKEEDPKMDLGEKPRPHPQTPTWVTAVRDEQCEPLDEGPTETN</sequence>
<dbReference type="EMBL" id="BSXT01018882">
    <property type="protein sequence ID" value="GMG15447.1"/>
    <property type="molecule type" value="Genomic_DNA"/>
</dbReference>